<evidence type="ECO:0000313" key="2">
    <source>
        <dbReference type="EMBL" id="GAA4401092.1"/>
    </source>
</evidence>
<gene>
    <name evidence="2" type="ORF">GCM10023153_29230</name>
</gene>
<comment type="caution">
    <text evidence="2">The sequence shown here is derived from an EMBL/GenBank/DDBJ whole genome shotgun (WGS) entry which is preliminary data.</text>
</comment>
<dbReference type="Pfam" id="PF11238">
    <property type="entry name" value="DUF3039"/>
    <property type="match status" value="1"/>
</dbReference>
<evidence type="ECO:0000256" key="1">
    <source>
        <dbReference type="SAM" id="MobiDB-lite"/>
    </source>
</evidence>
<name>A0ABP8K743_9MICO</name>
<dbReference type="Proteomes" id="UP001500390">
    <property type="component" value="Unassembled WGS sequence"/>
</dbReference>
<proteinExistence type="predicted"/>
<feature type="region of interest" description="Disordered" evidence="1">
    <location>
        <begin position="27"/>
        <end position="54"/>
    </location>
</feature>
<accession>A0ABP8K743</accession>
<reference evidence="3" key="1">
    <citation type="journal article" date="2019" name="Int. J. Syst. Evol. Microbiol.">
        <title>The Global Catalogue of Microorganisms (GCM) 10K type strain sequencing project: providing services to taxonomists for standard genome sequencing and annotation.</title>
        <authorList>
            <consortium name="The Broad Institute Genomics Platform"/>
            <consortium name="The Broad Institute Genome Sequencing Center for Infectious Disease"/>
            <person name="Wu L."/>
            <person name="Ma J."/>
        </authorList>
    </citation>
    <scope>NUCLEOTIDE SEQUENCE [LARGE SCALE GENOMIC DNA]</scope>
    <source>
        <strain evidence="3">JCM 17738</strain>
    </source>
</reference>
<dbReference type="EMBL" id="BAABFX010000040">
    <property type="protein sequence ID" value="GAA4401092.1"/>
    <property type="molecule type" value="Genomic_DNA"/>
</dbReference>
<evidence type="ECO:0000313" key="3">
    <source>
        <dbReference type="Proteomes" id="UP001500390"/>
    </source>
</evidence>
<protein>
    <recommendedName>
        <fullName evidence="4">DUF3039 domain-containing protein</fullName>
    </recommendedName>
</protein>
<organism evidence="2 3">
    <name type="scientific">Ornithinibacter aureus</name>
    <dbReference type="NCBI Taxonomy" id="622664"/>
    <lineage>
        <taxon>Bacteria</taxon>
        <taxon>Bacillati</taxon>
        <taxon>Actinomycetota</taxon>
        <taxon>Actinomycetes</taxon>
        <taxon>Micrococcales</taxon>
        <taxon>Intrasporangiaceae</taxon>
        <taxon>Ornithinibacter</taxon>
    </lineage>
</organism>
<dbReference type="InterPro" id="IPR021400">
    <property type="entry name" value="DUF3039"/>
</dbReference>
<keyword evidence="3" id="KW-1185">Reference proteome</keyword>
<sequence length="135" mass="14424">MFRIATGGAVGAVTWPGGQPPQLPTPDGWAHTLGAMSETMPPLDDPNAPAGQPATRTAVLERTEAVPQVAEPGDHERFSHYVRKEKILESALSGEPVTALCGKVWVPGRDPKKFPVCPTCQEIYDGLRAPQDGDK</sequence>
<evidence type="ECO:0008006" key="4">
    <source>
        <dbReference type="Google" id="ProtNLM"/>
    </source>
</evidence>